<keyword evidence="3 6" id="KW-1133">Transmembrane helix</keyword>
<keyword evidence="2 6" id="KW-0812">Transmembrane</keyword>
<evidence type="ECO:0000256" key="4">
    <source>
        <dbReference type="ARBA" id="ARBA00023136"/>
    </source>
</evidence>
<evidence type="ECO:0000256" key="6">
    <source>
        <dbReference type="SAM" id="Phobius"/>
    </source>
</evidence>
<feature type="domain" description="Lipopolysaccharide assembly protein A" evidence="7">
    <location>
        <begin position="55"/>
        <end position="105"/>
    </location>
</feature>
<comment type="caution">
    <text evidence="8">The sequence shown here is derived from an EMBL/GenBank/DDBJ whole genome shotgun (WGS) entry which is preliminary data.</text>
</comment>
<dbReference type="Proteomes" id="UP001499882">
    <property type="component" value="Unassembled WGS sequence"/>
</dbReference>
<proteinExistence type="predicted"/>
<dbReference type="RefSeq" id="WP_345529637.1">
    <property type="nucleotide sequence ID" value="NZ_BAABKN010000033.1"/>
</dbReference>
<evidence type="ECO:0000256" key="3">
    <source>
        <dbReference type="ARBA" id="ARBA00022989"/>
    </source>
</evidence>
<evidence type="ECO:0000256" key="2">
    <source>
        <dbReference type="ARBA" id="ARBA00022692"/>
    </source>
</evidence>
<feature type="compositionally biased region" description="Pro residues" evidence="5">
    <location>
        <begin position="1"/>
        <end position="24"/>
    </location>
</feature>
<keyword evidence="4 6" id="KW-0472">Membrane</keyword>
<sequence length="106" mass="11377">MADPAPPPSPETDPEPTAPSPPPKDPLRRSRTSGAFLALVLLGLLLVLLIVFIAQNTQDVHVSFLTWDGTTPLAVALLIAAVGGILLTAIAGLLRIWQLRRRVRRS</sequence>
<keyword evidence="1" id="KW-1003">Cell membrane</keyword>
<name>A0ABP8ZHT0_9ACTN</name>
<gene>
    <name evidence="8" type="ORF">GCM10023350_47980</name>
</gene>
<keyword evidence="9" id="KW-1185">Reference proteome</keyword>
<evidence type="ECO:0000313" key="9">
    <source>
        <dbReference type="Proteomes" id="UP001499882"/>
    </source>
</evidence>
<feature type="transmembrane region" description="Helical" evidence="6">
    <location>
        <begin position="34"/>
        <end position="54"/>
    </location>
</feature>
<dbReference type="Pfam" id="PF06305">
    <property type="entry name" value="LapA_dom"/>
    <property type="match status" value="1"/>
</dbReference>
<protein>
    <recommendedName>
        <fullName evidence="7">Lipopolysaccharide assembly protein A domain-containing protein</fullName>
    </recommendedName>
</protein>
<dbReference type="InterPro" id="IPR010445">
    <property type="entry name" value="LapA_dom"/>
</dbReference>
<feature type="transmembrane region" description="Helical" evidence="6">
    <location>
        <begin position="74"/>
        <end position="97"/>
    </location>
</feature>
<evidence type="ECO:0000256" key="1">
    <source>
        <dbReference type="ARBA" id="ARBA00022475"/>
    </source>
</evidence>
<dbReference type="EMBL" id="BAABKN010000033">
    <property type="protein sequence ID" value="GAA4756802.1"/>
    <property type="molecule type" value="Genomic_DNA"/>
</dbReference>
<organism evidence="8 9">
    <name type="scientific">Nocardioides endophyticus</name>
    <dbReference type="NCBI Taxonomy" id="1353775"/>
    <lineage>
        <taxon>Bacteria</taxon>
        <taxon>Bacillati</taxon>
        <taxon>Actinomycetota</taxon>
        <taxon>Actinomycetes</taxon>
        <taxon>Propionibacteriales</taxon>
        <taxon>Nocardioidaceae</taxon>
        <taxon>Nocardioides</taxon>
    </lineage>
</organism>
<evidence type="ECO:0000256" key="5">
    <source>
        <dbReference type="SAM" id="MobiDB-lite"/>
    </source>
</evidence>
<evidence type="ECO:0000313" key="8">
    <source>
        <dbReference type="EMBL" id="GAA4756802.1"/>
    </source>
</evidence>
<feature type="region of interest" description="Disordered" evidence="5">
    <location>
        <begin position="1"/>
        <end position="29"/>
    </location>
</feature>
<accession>A0ABP8ZHT0</accession>
<reference evidence="9" key="1">
    <citation type="journal article" date="2019" name="Int. J. Syst. Evol. Microbiol.">
        <title>The Global Catalogue of Microorganisms (GCM) 10K type strain sequencing project: providing services to taxonomists for standard genome sequencing and annotation.</title>
        <authorList>
            <consortium name="The Broad Institute Genomics Platform"/>
            <consortium name="The Broad Institute Genome Sequencing Center for Infectious Disease"/>
            <person name="Wu L."/>
            <person name="Ma J."/>
        </authorList>
    </citation>
    <scope>NUCLEOTIDE SEQUENCE [LARGE SCALE GENOMIC DNA]</scope>
    <source>
        <strain evidence="9">JCM 18532</strain>
    </source>
</reference>
<evidence type="ECO:0000259" key="7">
    <source>
        <dbReference type="Pfam" id="PF06305"/>
    </source>
</evidence>